<dbReference type="CDD" id="cd12214">
    <property type="entry name" value="ChiA1_BD"/>
    <property type="match status" value="2"/>
</dbReference>
<keyword evidence="1" id="KW-0378">Hydrolase</keyword>
<keyword evidence="5" id="KW-1185">Reference proteome</keyword>
<dbReference type="Gene3D" id="2.60.40.10">
    <property type="entry name" value="Immunoglobulins"/>
    <property type="match status" value="1"/>
</dbReference>
<evidence type="ECO:0000259" key="3">
    <source>
        <dbReference type="SMART" id="SM00495"/>
    </source>
</evidence>
<evidence type="ECO:0000256" key="1">
    <source>
        <dbReference type="ARBA" id="ARBA00022801"/>
    </source>
</evidence>
<feature type="chain" id="PRO_5040208266" evidence="2">
    <location>
        <begin position="26"/>
        <end position="1033"/>
    </location>
</feature>
<dbReference type="GO" id="GO:0030246">
    <property type="term" value="F:carbohydrate binding"/>
    <property type="evidence" value="ECO:0007669"/>
    <property type="project" value="InterPro"/>
</dbReference>
<dbReference type="Gene3D" id="2.10.10.20">
    <property type="entry name" value="Carbohydrate-binding module superfamily 5/12"/>
    <property type="match status" value="2"/>
</dbReference>
<feature type="domain" description="Chitin-binding type-3" evidence="3">
    <location>
        <begin position="933"/>
        <end position="979"/>
    </location>
</feature>
<feature type="signal peptide" evidence="2">
    <location>
        <begin position="1"/>
        <end position="25"/>
    </location>
</feature>
<feature type="domain" description="Chitin-binding type-3" evidence="3">
    <location>
        <begin position="986"/>
        <end position="1032"/>
    </location>
</feature>
<sequence length="1033" mass="113130">MSEMPSRASLSFLFCLFLNTACVYSQVGVLQLTIERIKSLSNFDGLHCIDIPIIGTVCVGSEADFYGTVTIDGHEETSGYVEDKDDTSPNWKFSKVVDLSKGAVTVTIEVRDKDGFLRFDDDLAHVNPQGGDNLPLQVIPSTFSSSACQITGPISGSCGDHLVARGNIDDRAEIHFRIEILDISTFPFLDWDLAPADPFVSAAFDTNHLLFNPRWGWQTKSFSAPLNFDDCSSVEACTQQLPTKDYPDWSIPFVCHSNIVGRNGDGHLNWEVVTYKGVIHWEGHESPTFGDDDYNFNLDTPPTTNGFGSGATRKSPHQIHLEMKASETIDHFGNTPYWKRFRDMVDAEDKDPADIGGKEAISIGLIGLDRVHPPSGSELHPLYALAVHTQTDLSDDRWAIFARNFGNEGMCSSDMHYADFRLLTFELPRPAGASPTANPIVLFRDFWGNNLGTVDVFTGPGQATFVRFHLNPTPNNGDEGDRVSGELHLRWVGPGARRRSGPVQFELSNNETFADKGLSARADDEGEPEAVLKEFYNSLTPEQKETYQAMFPPVPPRTDDGHQHAVNFLTGSPAPATAKPPLFSARNPLQEQQQRAILSSFCGAFGGHLPANHQASCADFPPFTRLVHTGQRRSNGWYTDPVTVTLIPINANGKGNDHTEYQINSQGFTRYSTPFTLPQGDSTVSYRSQDRAGTLEETKKETFRVDTIAPQSSLAIGQPQYAPGPPVVVSSMTPLTLTGTDSGSGVLSVAYRFYLDGTVPGAYTTVTSGSVQFKLSGPDGIYGVDTLVTDVAGNTFTQSQKLRLSHVADLAVLGLDVVKPPAPFVVVDAPVQVTVRTTVSNLGFVNPVDATLKRSVVDTANIAVTPKDATEVVSALVLDQSRAREHVHTVACLRKSSNEVTFTSEVELSGSPGTVDNDLSNNRKSVTIRIVCKEPWRPGVSYKVGDEVVFQGLVYVCRQPHTSQTGWEPPVTYALWQRTPVVTSEGIQWAPQVIYQAGDVVVFEGDHFRAIQGHQSLEYWTPPTVPALWQRID</sequence>
<dbReference type="AlphaFoldDB" id="A0A9P5E2W1"/>
<dbReference type="SUPFAM" id="SSF51055">
    <property type="entry name" value="Carbohydrate binding domain"/>
    <property type="match status" value="2"/>
</dbReference>
<dbReference type="InterPro" id="IPR013783">
    <property type="entry name" value="Ig-like_fold"/>
</dbReference>
<evidence type="ECO:0000313" key="4">
    <source>
        <dbReference type="EMBL" id="KAF4343333.1"/>
    </source>
</evidence>
<evidence type="ECO:0000256" key="2">
    <source>
        <dbReference type="SAM" id="SignalP"/>
    </source>
</evidence>
<accession>A0A9P5E2W1</accession>
<dbReference type="OrthoDB" id="2142040at2759"/>
<dbReference type="GO" id="GO:0005576">
    <property type="term" value="C:extracellular region"/>
    <property type="evidence" value="ECO:0007669"/>
    <property type="project" value="InterPro"/>
</dbReference>
<reference evidence="4" key="2">
    <citation type="submission" date="2020-02" db="EMBL/GenBank/DDBJ databases">
        <title>Identification and distribution of gene clusters putatively required for synthesis of sphingolipid metabolism inhibitors in phylogenetically diverse species of the filamentous fungus Fusarium.</title>
        <authorList>
            <person name="Kim H.-S."/>
            <person name="Busman M."/>
            <person name="Brown D.W."/>
            <person name="Divon H."/>
            <person name="Uhlig S."/>
            <person name="Proctor R.H."/>
        </authorList>
    </citation>
    <scope>NUCLEOTIDE SEQUENCE</scope>
    <source>
        <strain evidence="4">NRRL 25174</strain>
    </source>
</reference>
<dbReference type="GO" id="GO:0005975">
    <property type="term" value="P:carbohydrate metabolic process"/>
    <property type="evidence" value="ECO:0007669"/>
    <property type="project" value="InterPro"/>
</dbReference>
<protein>
    <submittedName>
        <fullName evidence="4">Carbohydrate-binding module family 12</fullName>
    </submittedName>
</protein>
<proteinExistence type="predicted"/>
<reference evidence="4" key="1">
    <citation type="journal article" date="2017" name="Mycologia">
        <title>Fusarium algeriense, sp. nov., a novel toxigenic crown rot pathogen of durum wheat from Algeria is nested in the Fusarium burgessii species complex.</title>
        <authorList>
            <person name="Laraba I."/>
            <person name="Keddad A."/>
            <person name="Boureghda H."/>
            <person name="Abdallah N."/>
            <person name="Vaughan M.M."/>
            <person name="Proctor R.H."/>
            <person name="Busman M."/>
            <person name="O'Donnell K."/>
        </authorList>
    </citation>
    <scope>NUCLEOTIDE SEQUENCE</scope>
    <source>
        <strain evidence="4">NRRL 25174</strain>
    </source>
</reference>
<dbReference type="Pfam" id="PF02839">
    <property type="entry name" value="CBM_5_12"/>
    <property type="match status" value="2"/>
</dbReference>
<dbReference type="SMART" id="SM00495">
    <property type="entry name" value="ChtBD3"/>
    <property type="match status" value="2"/>
</dbReference>
<name>A0A9P5E2W1_9HYPO</name>
<dbReference type="InterPro" id="IPR036573">
    <property type="entry name" value="CBM_sf_5/12"/>
</dbReference>
<comment type="caution">
    <text evidence="4">The sequence shown here is derived from an EMBL/GenBank/DDBJ whole genome shotgun (WGS) entry which is preliminary data.</text>
</comment>
<evidence type="ECO:0000313" key="5">
    <source>
        <dbReference type="Proteomes" id="UP000730481"/>
    </source>
</evidence>
<dbReference type="EMBL" id="PVQB02000095">
    <property type="protein sequence ID" value="KAF4343333.1"/>
    <property type="molecule type" value="Genomic_DNA"/>
</dbReference>
<dbReference type="GO" id="GO:0004553">
    <property type="term" value="F:hydrolase activity, hydrolyzing O-glycosyl compounds"/>
    <property type="evidence" value="ECO:0007669"/>
    <property type="project" value="InterPro"/>
</dbReference>
<dbReference type="InterPro" id="IPR003610">
    <property type="entry name" value="CBM5/12"/>
</dbReference>
<keyword evidence="2" id="KW-0732">Signal</keyword>
<dbReference type="Proteomes" id="UP000730481">
    <property type="component" value="Unassembled WGS sequence"/>
</dbReference>
<gene>
    <name evidence="4" type="ORF">FBEOM_2715</name>
</gene>
<organism evidence="4 5">
    <name type="scientific">Fusarium beomiforme</name>
    <dbReference type="NCBI Taxonomy" id="44412"/>
    <lineage>
        <taxon>Eukaryota</taxon>
        <taxon>Fungi</taxon>
        <taxon>Dikarya</taxon>
        <taxon>Ascomycota</taxon>
        <taxon>Pezizomycotina</taxon>
        <taxon>Sordariomycetes</taxon>
        <taxon>Hypocreomycetidae</taxon>
        <taxon>Hypocreales</taxon>
        <taxon>Nectriaceae</taxon>
        <taxon>Fusarium</taxon>
        <taxon>Fusarium burgessii species complex</taxon>
    </lineage>
</organism>